<accession>A0A3M8P570</accession>
<dbReference type="InterPro" id="IPR045863">
    <property type="entry name" value="CorA_TM1_TM2"/>
</dbReference>
<dbReference type="FunFam" id="1.20.58.340:FF:000004">
    <property type="entry name" value="Magnesium transport protein CorA"/>
    <property type="match status" value="1"/>
</dbReference>
<dbReference type="InterPro" id="IPR045861">
    <property type="entry name" value="CorA_cytoplasmic_dom"/>
</dbReference>
<keyword evidence="4" id="KW-1003">Cell membrane</keyword>
<dbReference type="EMBL" id="RIAX01000009">
    <property type="protein sequence ID" value="RNF38823.1"/>
    <property type="molecule type" value="Genomic_DNA"/>
</dbReference>
<evidence type="ECO:0000313" key="14">
    <source>
        <dbReference type="Proteomes" id="UP000275473"/>
    </source>
</evidence>
<evidence type="ECO:0000256" key="11">
    <source>
        <dbReference type="ARBA" id="ARBA00045497"/>
    </source>
</evidence>
<evidence type="ECO:0000256" key="8">
    <source>
        <dbReference type="ARBA" id="ARBA00023065"/>
    </source>
</evidence>
<dbReference type="SUPFAM" id="SSF143865">
    <property type="entry name" value="CorA soluble domain-like"/>
    <property type="match status" value="1"/>
</dbReference>
<keyword evidence="7 12" id="KW-1133">Transmembrane helix</keyword>
<organism evidence="13 14">
    <name type="scientific">Planococcus salinus</name>
    <dbReference type="NCBI Taxonomy" id="1848460"/>
    <lineage>
        <taxon>Bacteria</taxon>
        <taxon>Bacillati</taxon>
        <taxon>Bacillota</taxon>
        <taxon>Bacilli</taxon>
        <taxon>Bacillales</taxon>
        <taxon>Caryophanaceae</taxon>
        <taxon>Planococcus</taxon>
    </lineage>
</organism>
<protein>
    <recommendedName>
        <fullName evidence="15">Mg2+ transporter protein, CorA-like protein</fullName>
    </recommendedName>
</protein>
<reference evidence="13 14" key="1">
    <citation type="journal article" date="2018" name="Int. J. Syst. Evol. Microbiol.">
        <title>Planococcus salinus sp. nov., a moderately halophilic bacterium isolated from a saline-alkali soil.</title>
        <authorList>
            <person name="Gan L."/>
        </authorList>
    </citation>
    <scope>NUCLEOTIDE SEQUENCE [LARGE SCALE GENOMIC DNA]</scope>
    <source>
        <strain evidence="13 14">LCB217</strain>
    </source>
</reference>
<evidence type="ECO:0000256" key="9">
    <source>
        <dbReference type="ARBA" id="ARBA00023136"/>
    </source>
</evidence>
<evidence type="ECO:0000256" key="6">
    <source>
        <dbReference type="ARBA" id="ARBA00022842"/>
    </source>
</evidence>
<evidence type="ECO:0000256" key="2">
    <source>
        <dbReference type="ARBA" id="ARBA00009765"/>
    </source>
</evidence>
<proteinExistence type="inferred from homology"/>
<comment type="catalytic activity">
    <reaction evidence="10">
        <text>Mg(2+)(in) = Mg(2+)(out)</text>
        <dbReference type="Rhea" id="RHEA:29827"/>
        <dbReference type="ChEBI" id="CHEBI:18420"/>
    </reaction>
</comment>
<evidence type="ECO:0000256" key="3">
    <source>
        <dbReference type="ARBA" id="ARBA00022448"/>
    </source>
</evidence>
<evidence type="ECO:0000256" key="5">
    <source>
        <dbReference type="ARBA" id="ARBA00022692"/>
    </source>
</evidence>
<keyword evidence="8" id="KW-0406">Ion transport</keyword>
<keyword evidence="5 12" id="KW-0812">Transmembrane</keyword>
<evidence type="ECO:0008006" key="15">
    <source>
        <dbReference type="Google" id="ProtNLM"/>
    </source>
</evidence>
<keyword evidence="14" id="KW-1185">Reference proteome</keyword>
<evidence type="ECO:0000256" key="7">
    <source>
        <dbReference type="ARBA" id="ARBA00022989"/>
    </source>
</evidence>
<comment type="subcellular location">
    <subcellularLocation>
        <location evidence="1">Cell membrane</location>
        <topology evidence="1">Multi-pass membrane protein</topology>
    </subcellularLocation>
</comment>
<evidence type="ECO:0000256" key="1">
    <source>
        <dbReference type="ARBA" id="ARBA00004651"/>
    </source>
</evidence>
<comment type="function">
    <text evidence="11">Mediates influx of magnesium ions. Alternates between open and closed states. Activated by low cytoplasmic Mg(2+) levels. Inactive when cytoplasmic Mg(2+) levels are high.</text>
</comment>
<dbReference type="PANTHER" id="PTHR46494">
    <property type="entry name" value="CORA FAMILY METAL ION TRANSPORTER (EUROFUNG)"/>
    <property type="match status" value="1"/>
</dbReference>
<comment type="caution">
    <text evidence="13">The sequence shown here is derived from an EMBL/GenBank/DDBJ whole genome shotgun (WGS) entry which is preliminary data.</text>
</comment>
<keyword evidence="6" id="KW-0460">Magnesium</keyword>
<dbReference type="InterPro" id="IPR002523">
    <property type="entry name" value="MgTranspt_CorA/ZnTranspt_ZntB"/>
</dbReference>
<dbReference type="Gene3D" id="1.20.58.340">
    <property type="entry name" value="Magnesium transport protein CorA, transmembrane region"/>
    <property type="match status" value="2"/>
</dbReference>
<gene>
    <name evidence="13" type="ORF">EEX84_11915</name>
</gene>
<evidence type="ECO:0000256" key="4">
    <source>
        <dbReference type="ARBA" id="ARBA00022475"/>
    </source>
</evidence>
<dbReference type="Pfam" id="PF01544">
    <property type="entry name" value="CorA"/>
    <property type="match status" value="1"/>
</dbReference>
<dbReference type="SUPFAM" id="SSF144083">
    <property type="entry name" value="Magnesium transport protein CorA, transmembrane region"/>
    <property type="match status" value="1"/>
</dbReference>
<dbReference type="AlphaFoldDB" id="A0A3M8P570"/>
<sequence>MGGETMDKQSFYKGEWEWTFVDVSSDQDVASLHNLPKVKKKWIESLKEEQNSSLEMDTSEEGEEFIWGSIVYYQDAEDQSEQTVLHYSLSQETLITSKIDFSLFRATSEEQLMKNMDTAENAIEGFMILLGEIVASFLQGIDEFENQLQDLLWRVKSKNNENVLDEIMDRRHESLVWINLLIPIAEIRSAVQEAFDGEVSSGRHFRRTHRRITRCQEIIDKYDAQLREMVDLETVISSHRGNEIVKTLTVITVLFAPVTAWGAIWAMRFETMPEIKWKFGYPIALIVIALSTVGIYYYLKKKRWTDSVLKNPENRKF</sequence>
<feature type="transmembrane region" description="Helical" evidence="12">
    <location>
        <begin position="279"/>
        <end position="299"/>
    </location>
</feature>
<name>A0A3M8P570_9BACL</name>
<evidence type="ECO:0000256" key="12">
    <source>
        <dbReference type="SAM" id="Phobius"/>
    </source>
</evidence>
<dbReference type="GO" id="GO:0015095">
    <property type="term" value="F:magnesium ion transmembrane transporter activity"/>
    <property type="evidence" value="ECO:0007669"/>
    <property type="project" value="TreeGrafter"/>
</dbReference>
<dbReference type="GO" id="GO:0000287">
    <property type="term" value="F:magnesium ion binding"/>
    <property type="evidence" value="ECO:0007669"/>
    <property type="project" value="TreeGrafter"/>
</dbReference>
<dbReference type="GO" id="GO:0050897">
    <property type="term" value="F:cobalt ion binding"/>
    <property type="evidence" value="ECO:0007669"/>
    <property type="project" value="TreeGrafter"/>
</dbReference>
<evidence type="ECO:0000313" key="13">
    <source>
        <dbReference type="EMBL" id="RNF38823.1"/>
    </source>
</evidence>
<keyword evidence="3" id="KW-0813">Transport</keyword>
<dbReference type="GO" id="GO:0005886">
    <property type="term" value="C:plasma membrane"/>
    <property type="evidence" value="ECO:0007669"/>
    <property type="project" value="UniProtKB-SubCell"/>
</dbReference>
<dbReference type="GO" id="GO:0015087">
    <property type="term" value="F:cobalt ion transmembrane transporter activity"/>
    <property type="evidence" value="ECO:0007669"/>
    <property type="project" value="TreeGrafter"/>
</dbReference>
<comment type="similarity">
    <text evidence="2">Belongs to the CorA metal ion transporter (MIT) (TC 1.A.35) family.</text>
</comment>
<evidence type="ECO:0000256" key="10">
    <source>
        <dbReference type="ARBA" id="ARBA00034269"/>
    </source>
</evidence>
<dbReference type="Proteomes" id="UP000275473">
    <property type="component" value="Unassembled WGS sequence"/>
</dbReference>
<feature type="transmembrane region" description="Helical" evidence="12">
    <location>
        <begin position="248"/>
        <end position="267"/>
    </location>
</feature>
<keyword evidence="9 12" id="KW-0472">Membrane</keyword>
<dbReference type="PANTHER" id="PTHR46494:SF2">
    <property type="entry name" value="MAGNESIUM TRANSPORT PROTEIN CORA"/>
    <property type="match status" value="1"/>
</dbReference>
<dbReference type="CDD" id="cd12821">
    <property type="entry name" value="EcCorA_ZntB-like"/>
    <property type="match status" value="1"/>
</dbReference>